<dbReference type="Proteomes" id="UP000324233">
    <property type="component" value="Chromosome"/>
</dbReference>
<evidence type="ECO:0000313" key="3">
    <source>
        <dbReference type="EMBL" id="QEH38625.1"/>
    </source>
</evidence>
<gene>
    <name evidence="3" type="ORF">OJF2_72310</name>
</gene>
<proteinExistence type="predicted"/>
<dbReference type="AlphaFoldDB" id="A0A5B9WEZ1"/>
<feature type="region of interest" description="Disordered" evidence="1">
    <location>
        <begin position="48"/>
        <end position="68"/>
    </location>
</feature>
<feature type="region of interest" description="Disordered" evidence="1">
    <location>
        <begin position="105"/>
        <end position="124"/>
    </location>
</feature>
<keyword evidence="4" id="KW-1185">Reference proteome</keyword>
<name>A0A5B9WEZ1_9BACT</name>
<feature type="domain" description="Transposase Synechocystis PCC 6803" evidence="2">
    <location>
        <begin position="3"/>
        <end position="112"/>
    </location>
</feature>
<dbReference type="InterPro" id="IPR009057">
    <property type="entry name" value="Homeodomain-like_sf"/>
</dbReference>
<dbReference type="RefSeq" id="WP_168222232.1">
    <property type="nucleotide sequence ID" value="NZ_CP042997.1"/>
</dbReference>
<organism evidence="3 4">
    <name type="scientific">Aquisphaera giovannonii</name>
    <dbReference type="NCBI Taxonomy" id="406548"/>
    <lineage>
        <taxon>Bacteria</taxon>
        <taxon>Pseudomonadati</taxon>
        <taxon>Planctomycetota</taxon>
        <taxon>Planctomycetia</taxon>
        <taxon>Isosphaerales</taxon>
        <taxon>Isosphaeraceae</taxon>
        <taxon>Aquisphaera</taxon>
    </lineage>
</organism>
<dbReference type="SUPFAM" id="SSF46689">
    <property type="entry name" value="Homeodomain-like"/>
    <property type="match status" value="1"/>
</dbReference>
<dbReference type="EMBL" id="CP042997">
    <property type="protein sequence ID" value="QEH38625.1"/>
    <property type="molecule type" value="Genomic_DNA"/>
</dbReference>
<reference evidence="3 4" key="1">
    <citation type="submission" date="2019-08" db="EMBL/GenBank/DDBJ databases">
        <title>Deep-cultivation of Planctomycetes and their phenomic and genomic characterization uncovers novel biology.</title>
        <authorList>
            <person name="Wiegand S."/>
            <person name="Jogler M."/>
            <person name="Boedeker C."/>
            <person name="Pinto D."/>
            <person name="Vollmers J."/>
            <person name="Rivas-Marin E."/>
            <person name="Kohn T."/>
            <person name="Peeters S.H."/>
            <person name="Heuer A."/>
            <person name="Rast P."/>
            <person name="Oberbeckmann S."/>
            <person name="Bunk B."/>
            <person name="Jeske O."/>
            <person name="Meyerdierks A."/>
            <person name="Storesund J.E."/>
            <person name="Kallscheuer N."/>
            <person name="Luecker S."/>
            <person name="Lage O.M."/>
            <person name="Pohl T."/>
            <person name="Merkel B.J."/>
            <person name="Hornburger P."/>
            <person name="Mueller R.-W."/>
            <person name="Bruemmer F."/>
            <person name="Labrenz M."/>
            <person name="Spormann A.M."/>
            <person name="Op den Camp H."/>
            <person name="Overmann J."/>
            <person name="Amann R."/>
            <person name="Jetten M.S.M."/>
            <person name="Mascher T."/>
            <person name="Medema M.H."/>
            <person name="Devos D.P."/>
            <person name="Kaster A.-K."/>
            <person name="Ovreas L."/>
            <person name="Rohde M."/>
            <person name="Galperin M.Y."/>
            <person name="Jogler C."/>
        </authorList>
    </citation>
    <scope>NUCLEOTIDE SEQUENCE [LARGE SCALE GENOMIC DNA]</scope>
    <source>
        <strain evidence="3 4">OJF2</strain>
    </source>
</reference>
<evidence type="ECO:0000256" key="1">
    <source>
        <dbReference type="SAM" id="MobiDB-lite"/>
    </source>
</evidence>
<dbReference type="InterPro" id="IPR002622">
    <property type="entry name" value="Transposase_14"/>
</dbReference>
<dbReference type="Pfam" id="PF01710">
    <property type="entry name" value="HTH_Tnp_IS630"/>
    <property type="match status" value="1"/>
</dbReference>
<evidence type="ECO:0000259" key="2">
    <source>
        <dbReference type="Pfam" id="PF01710"/>
    </source>
</evidence>
<sequence>MRSYSMDLRERVVAACDDGEGTREEVAGRFRVSVAWVYRLLARRRDTGSIAPKPHGGGRPAAFRGESAERLRKAVEDCPDATLEELRAAAGVGCGTSAVFRALKRLGLPRKDSPNGPPSRAAPS</sequence>
<accession>A0A5B9WEZ1</accession>
<dbReference type="KEGG" id="agv:OJF2_72310"/>
<evidence type="ECO:0000313" key="4">
    <source>
        <dbReference type="Proteomes" id="UP000324233"/>
    </source>
</evidence>
<protein>
    <submittedName>
        <fullName evidence="3">Transposase</fullName>
    </submittedName>
</protein>